<keyword evidence="1" id="KW-0732">Signal</keyword>
<protein>
    <recommendedName>
        <fullName evidence="4">Lipoprotein</fullName>
    </recommendedName>
</protein>
<feature type="signal peptide" evidence="1">
    <location>
        <begin position="1"/>
        <end position="22"/>
    </location>
</feature>
<accession>A0ABY9YDK8</accession>
<evidence type="ECO:0000313" key="2">
    <source>
        <dbReference type="EMBL" id="WNH48956.1"/>
    </source>
</evidence>
<dbReference type="RefSeq" id="WP_311183457.1">
    <property type="nucleotide sequence ID" value="NZ_CP115543.1"/>
</dbReference>
<organism evidence="2 3">
    <name type="scientific">Stenotrophomonas aracearum</name>
    <dbReference type="NCBI Taxonomy" id="3003272"/>
    <lineage>
        <taxon>Bacteria</taxon>
        <taxon>Pseudomonadati</taxon>
        <taxon>Pseudomonadota</taxon>
        <taxon>Gammaproteobacteria</taxon>
        <taxon>Lysobacterales</taxon>
        <taxon>Lysobacteraceae</taxon>
        <taxon>Stenotrophomonas</taxon>
    </lineage>
</organism>
<dbReference type="PROSITE" id="PS51257">
    <property type="entry name" value="PROKAR_LIPOPROTEIN"/>
    <property type="match status" value="1"/>
</dbReference>
<evidence type="ECO:0008006" key="4">
    <source>
        <dbReference type="Google" id="ProtNLM"/>
    </source>
</evidence>
<proteinExistence type="predicted"/>
<dbReference type="EMBL" id="CP115543">
    <property type="protein sequence ID" value="WNH48956.1"/>
    <property type="molecule type" value="Genomic_DNA"/>
</dbReference>
<evidence type="ECO:0000256" key="1">
    <source>
        <dbReference type="SAM" id="SignalP"/>
    </source>
</evidence>
<evidence type="ECO:0000313" key="3">
    <source>
        <dbReference type="Proteomes" id="UP001305421"/>
    </source>
</evidence>
<sequence>MTVQKLLIAAVLGGAAAGCQSAATKPIDDVGEAQVEVEGVVEIYSGGHGLGYITLDDGKCYDLALPANVLKNSQRWDTKRVLIKGSLQFRPRLDEMMWFDIKDRKIEGFGCSEDVIYVESIKKL</sequence>
<reference evidence="2 3" key="1">
    <citation type="submission" date="2022-12" db="EMBL/GenBank/DDBJ databases">
        <title>Two new species, Stenotrophomonas aracearum and Stenotrophomonas oahuensis, isolated from Anthurium (Araceae family) in Hawaii.</title>
        <authorList>
            <person name="Chunag S.C."/>
            <person name="Dobhal S."/>
            <person name="Alvarez A."/>
            <person name="Arif M."/>
        </authorList>
    </citation>
    <scope>NUCLEOTIDE SEQUENCE [LARGE SCALE GENOMIC DNA]</scope>
    <source>
        <strain evidence="2 3">A5588</strain>
    </source>
</reference>
<feature type="chain" id="PRO_5047392129" description="Lipoprotein" evidence="1">
    <location>
        <begin position="23"/>
        <end position="124"/>
    </location>
</feature>
<gene>
    <name evidence="2" type="ORF">PDM28_01070</name>
</gene>
<name>A0ABY9YDK8_9GAMM</name>
<keyword evidence="3" id="KW-1185">Reference proteome</keyword>
<dbReference type="Proteomes" id="UP001305421">
    <property type="component" value="Chromosome"/>
</dbReference>